<dbReference type="AlphaFoldDB" id="A0A2J8AF55"/>
<reference evidence="1 2" key="1">
    <citation type="journal article" date="2017" name="Mol. Biol. Evol.">
        <title>The 4-celled Tetrabaena socialis nuclear genome reveals the essential components for genetic control of cell number at the origin of multicellularity in the volvocine lineage.</title>
        <authorList>
            <person name="Featherston J."/>
            <person name="Arakaki Y."/>
            <person name="Hanschen E.R."/>
            <person name="Ferris P.J."/>
            <person name="Michod R.E."/>
            <person name="Olson B.J.S.C."/>
            <person name="Nozaki H."/>
            <person name="Durand P.M."/>
        </authorList>
    </citation>
    <scope>NUCLEOTIDE SEQUENCE [LARGE SCALE GENOMIC DNA]</scope>
    <source>
        <strain evidence="1 2">NIES-571</strain>
    </source>
</reference>
<accession>A0A2J8AF55</accession>
<dbReference type="OrthoDB" id="2406499at2759"/>
<keyword evidence="2" id="KW-1185">Reference proteome</keyword>
<sequence>MDKDKVLAALTAIGLEAESLECFDDVDLTKLSNAKYHSRSLLLSASRQSLAALLPPALVDCIMKAQGAVDRALKRQREGSVSVSSFNTERWCRLSGAAALQLENIVLQVVSDAKASSVPAFEWDARPEPAHADRFRYYLRKIVKLSELPDPLVWVPSDMMGKEMLSVAGMEDTLYYSHIKGNTDVAIARGVSVEAYTPSCGLCLLFEITKPQTSNQSLVFQAACKLVLANIHSSNLQPVVVLTDLVDRWTLLWINGNKVMVASCCGRDQAVSLVQGCVLQAEQRIEVERIKAAARDDVADVEDLEGAIPPEDMLHARSMEALAAVRRIPAFSCMEWGIGGMGRLWSREPRDERTAP</sequence>
<dbReference type="Proteomes" id="UP000236333">
    <property type="component" value="Unassembled WGS sequence"/>
</dbReference>
<comment type="caution">
    <text evidence="1">The sequence shown here is derived from an EMBL/GenBank/DDBJ whole genome shotgun (WGS) entry which is preliminary data.</text>
</comment>
<name>A0A2J8AF55_9CHLO</name>
<protein>
    <submittedName>
        <fullName evidence="1">Uncharacterized protein</fullName>
    </submittedName>
</protein>
<proteinExistence type="predicted"/>
<evidence type="ECO:0000313" key="1">
    <source>
        <dbReference type="EMBL" id="PNH11126.1"/>
    </source>
</evidence>
<dbReference type="EMBL" id="PGGS01000037">
    <property type="protein sequence ID" value="PNH11126.1"/>
    <property type="molecule type" value="Genomic_DNA"/>
</dbReference>
<organism evidence="1 2">
    <name type="scientific">Tetrabaena socialis</name>
    <dbReference type="NCBI Taxonomy" id="47790"/>
    <lineage>
        <taxon>Eukaryota</taxon>
        <taxon>Viridiplantae</taxon>
        <taxon>Chlorophyta</taxon>
        <taxon>core chlorophytes</taxon>
        <taxon>Chlorophyceae</taxon>
        <taxon>CS clade</taxon>
        <taxon>Chlamydomonadales</taxon>
        <taxon>Tetrabaenaceae</taxon>
        <taxon>Tetrabaena</taxon>
    </lineage>
</organism>
<gene>
    <name evidence="1" type="ORF">TSOC_002070</name>
</gene>
<evidence type="ECO:0000313" key="2">
    <source>
        <dbReference type="Proteomes" id="UP000236333"/>
    </source>
</evidence>